<accession>E9SBG4</accession>
<comment type="caution">
    <text evidence="1">The sequence shown here is derived from an EMBL/GenBank/DDBJ whole genome shotgun (WGS) entry which is preliminary data.</text>
</comment>
<reference evidence="1 2" key="1">
    <citation type="submission" date="2011-02" db="EMBL/GenBank/DDBJ databases">
        <authorList>
            <person name="Nelson K.E."/>
            <person name="Sutton G."/>
            <person name="Torralba M."/>
            <person name="Durkin S."/>
            <person name="Harkins D."/>
            <person name="Montgomery R."/>
            <person name="Ziemer C."/>
            <person name="Klaassens E."/>
            <person name="Ocuiv P."/>
            <person name="Morrison M."/>
        </authorList>
    </citation>
    <scope>NUCLEOTIDE SEQUENCE [LARGE SCALE GENOMIC DNA]</scope>
    <source>
        <strain evidence="1 2">8</strain>
    </source>
</reference>
<dbReference type="EMBL" id="ADKM02000068">
    <property type="protein sequence ID" value="EGC03381.1"/>
    <property type="molecule type" value="Genomic_DNA"/>
</dbReference>
<dbReference type="Proteomes" id="UP000004259">
    <property type="component" value="Unassembled WGS sequence"/>
</dbReference>
<evidence type="ECO:0000313" key="1">
    <source>
        <dbReference type="EMBL" id="EGC03381.1"/>
    </source>
</evidence>
<protein>
    <submittedName>
        <fullName evidence="1">Conserved domain protein</fullName>
    </submittedName>
</protein>
<dbReference type="OrthoDB" id="2045100at2"/>
<dbReference type="STRING" id="246199.CUS_4522"/>
<organism evidence="1 2">
    <name type="scientific">Ruminococcus albus 8</name>
    <dbReference type="NCBI Taxonomy" id="246199"/>
    <lineage>
        <taxon>Bacteria</taxon>
        <taxon>Bacillati</taxon>
        <taxon>Bacillota</taxon>
        <taxon>Clostridia</taxon>
        <taxon>Eubacteriales</taxon>
        <taxon>Oscillospiraceae</taxon>
        <taxon>Ruminococcus</taxon>
    </lineage>
</organism>
<name>E9SBG4_RUMAL</name>
<dbReference type="eggNOG" id="ENOG5033G08">
    <property type="taxonomic scope" value="Bacteria"/>
</dbReference>
<evidence type="ECO:0000313" key="2">
    <source>
        <dbReference type="Proteomes" id="UP000004259"/>
    </source>
</evidence>
<proteinExistence type="predicted"/>
<sequence>MNEFKNANNETSEENDMNNTIISDIFVTVFTKKTEDDQLNQNLLKKRFEILKELGIHSEPSGADNFWLFYESYTFPKEEHDRIKAITDKYSTEPVHVEMNCLYDYVKRGTITLDTRVRVSDPCYDMETWCAGSLENVLPGTYNCFCQNTGEGRVAAIKVVHEKYDPEEHEPDELQDIDVGVDSGECGIYDEDYFAKKCKDKEWYESTFVQRDAMPLDDKAFISSSGYGDGSYECFAARNPEGKIVAIKILFISFEDDEEEE</sequence>
<gene>
    <name evidence="1" type="ORF">CUS_4522</name>
</gene>
<keyword evidence="2" id="KW-1185">Reference proteome</keyword>
<dbReference type="AlphaFoldDB" id="E9SBG4"/>